<dbReference type="AlphaFoldDB" id="A0AAV3QIC7"/>
<dbReference type="PANTHER" id="PTHR31623:SF88">
    <property type="entry name" value="ACYLSUGAR ACYLTRANSFERASE 3-LIKE"/>
    <property type="match status" value="1"/>
</dbReference>
<protein>
    <submittedName>
        <fullName evidence="5">Uncharacterized protein</fullName>
    </submittedName>
</protein>
<dbReference type="EMBL" id="BAABME010004765">
    <property type="protein sequence ID" value="GAA0163494.1"/>
    <property type="molecule type" value="Genomic_DNA"/>
</dbReference>
<reference evidence="5 6" key="1">
    <citation type="submission" date="2024-01" db="EMBL/GenBank/DDBJ databases">
        <title>The complete chloroplast genome sequence of Lithospermum erythrorhizon: insights into the phylogenetic relationship among Boraginaceae species and the maternal lineages of purple gromwells.</title>
        <authorList>
            <person name="Okada T."/>
            <person name="Watanabe K."/>
        </authorList>
    </citation>
    <scope>NUCLEOTIDE SEQUENCE [LARGE SCALE GENOMIC DNA]</scope>
</reference>
<comment type="pathway">
    <text evidence="1">Alkaloid biosynthesis.</text>
</comment>
<comment type="similarity">
    <text evidence="2">Belongs to the plant acyltransferase family.</text>
</comment>
<dbReference type="InterPro" id="IPR023213">
    <property type="entry name" value="CAT-like_dom_sf"/>
</dbReference>
<keyword evidence="6" id="KW-1185">Reference proteome</keyword>
<organism evidence="5 6">
    <name type="scientific">Lithospermum erythrorhizon</name>
    <name type="common">Purple gromwell</name>
    <name type="synonym">Lithospermum officinale var. erythrorhizon</name>
    <dbReference type="NCBI Taxonomy" id="34254"/>
    <lineage>
        <taxon>Eukaryota</taxon>
        <taxon>Viridiplantae</taxon>
        <taxon>Streptophyta</taxon>
        <taxon>Embryophyta</taxon>
        <taxon>Tracheophyta</taxon>
        <taxon>Spermatophyta</taxon>
        <taxon>Magnoliopsida</taxon>
        <taxon>eudicotyledons</taxon>
        <taxon>Gunneridae</taxon>
        <taxon>Pentapetalae</taxon>
        <taxon>asterids</taxon>
        <taxon>lamiids</taxon>
        <taxon>Boraginales</taxon>
        <taxon>Boraginaceae</taxon>
        <taxon>Boraginoideae</taxon>
        <taxon>Lithospermeae</taxon>
        <taxon>Lithospermum</taxon>
    </lineage>
</organism>
<keyword evidence="4" id="KW-0012">Acyltransferase</keyword>
<keyword evidence="3" id="KW-0808">Transferase</keyword>
<name>A0AAV3QIC7_LITER</name>
<proteinExistence type="inferred from homology"/>
<evidence type="ECO:0000256" key="2">
    <source>
        <dbReference type="ARBA" id="ARBA00009861"/>
    </source>
</evidence>
<sequence>MCETLANEFSNAQELPGNGFCCKEPSADGPLAVVNLATLRSSLPQPKDDPFTPYLYDMGNNHHLSFIRLRFDPENIKLLKDIASSESDVNDPTSFEVVAALVNKCATIAGRSNILPSSSSSFDPFTIYIPMNLRKLIDPPVQNLVGNFLSFVLIDVSSKEDLELPKLVSKIRKEKVKHMEKYQGKNIVEILAEIKKEAREFPIDSKLRLATSFSPAKLYDIDFGWGRPARATLEAIRSSNYFVMLSSPENGGVDVIASLDPPLALKFKTNKVVLDFASVDPTY</sequence>
<evidence type="ECO:0000256" key="3">
    <source>
        <dbReference type="ARBA" id="ARBA00022679"/>
    </source>
</evidence>
<dbReference type="Pfam" id="PF02458">
    <property type="entry name" value="Transferase"/>
    <property type="match status" value="1"/>
</dbReference>
<gene>
    <name evidence="5" type="ORF">LIER_19344</name>
</gene>
<evidence type="ECO:0000256" key="1">
    <source>
        <dbReference type="ARBA" id="ARBA00004913"/>
    </source>
</evidence>
<comment type="caution">
    <text evidence="5">The sequence shown here is derived from an EMBL/GenBank/DDBJ whole genome shotgun (WGS) entry which is preliminary data.</text>
</comment>
<dbReference type="PANTHER" id="PTHR31623">
    <property type="entry name" value="F21J9.9"/>
    <property type="match status" value="1"/>
</dbReference>
<evidence type="ECO:0000256" key="4">
    <source>
        <dbReference type="ARBA" id="ARBA00023315"/>
    </source>
</evidence>
<evidence type="ECO:0000313" key="5">
    <source>
        <dbReference type="EMBL" id="GAA0163494.1"/>
    </source>
</evidence>
<dbReference type="Proteomes" id="UP001454036">
    <property type="component" value="Unassembled WGS sequence"/>
</dbReference>
<dbReference type="GO" id="GO:0016746">
    <property type="term" value="F:acyltransferase activity"/>
    <property type="evidence" value="ECO:0007669"/>
    <property type="project" value="UniProtKB-KW"/>
</dbReference>
<accession>A0AAV3QIC7</accession>
<evidence type="ECO:0000313" key="6">
    <source>
        <dbReference type="Proteomes" id="UP001454036"/>
    </source>
</evidence>
<dbReference type="Gene3D" id="3.30.559.10">
    <property type="entry name" value="Chloramphenicol acetyltransferase-like domain"/>
    <property type="match status" value="1"/>
</dbReference>